<dbReference type="EMBL" id="BSYR01000026">
    <property type="protein sequence ID" value="GMI94626.1"/>
    <property type="molecule type" value="Genomic_DNA"/>
</dbReference>
<evidence type="ECO:0000313" key="3">
    <source>
        <dbReference type="Proteomes" id="UP001165190"/>
    </source>
</evidence>
<organism evidence="2 3">
    <name type="scientific">Hibiscus trionum</name>
    <name type="common">Flower of an hour</name>
    <dbReference type="NCBI Taxonomy" id="183268"/>
    <lineage>
        <taxon>Eukaryota</taxon>
        <taxon>Viridiplantae</taxon>
        <taxon>Streptophyta</taxon>
        <taxon>Embryophyta</taxon>
        <taxon>Tracheophyta</taxon>
        <taxon>Spermatophyta</taxon>
        <taxon>Magnoliopsida</taxon>
        <taxon>eudicotyledons</taxon>
        <taxon>Gunneridae</taxon>
        <taxon>Pentapetalae</taxon>
        <taxon>rosids</taxon>
        <taxon>malvids</taxon>
        <taxon>Malvales</taxon>
        <taxon>Malvaceae</taxon>
        <taxon>Malvoideae</taxon>
        <taxon>Hibiscus</taxon>
    </lineage>
</organism>
<gene>
    <name evidence="2" type="ORF">HRI_003131900</name>
</gene>
<accession>A0A9W7MBK1</accession>
<evidence type="ECO:0000256" key="1">
    <source>
        <dbReference type="SAM" id="MobiDB-lite"/>
    </source>
</evidence>
<protein>
    <submittedName>
        <fullName evidence="2">Uncharacterized protein</fullName>
    </submittedName>
</protein>
<keyword evidence="3" id="KW-1185">Reference proteome</keyword>
<dbReference type="Proteomes" id="UP001165190">
    <property type="component" value="Unassembled WGS sequence"/>
</dbReference>
<feature type="region of interest" description="Disordered" evidence="1">
    <location>
        <begin position="1"/>
        <end position="37"/>
    </location>
</feature>
<name>A0A9W7MBK1_HIBTR</name>
<proteinExistence type="predicted"/>
<feature type="compositionally biased region" description="Polar residues" evidence="1">
    <location>
        <begin position="1"/>
        <end position="10"/>
    </location>
</feature>
<dbReference type="AlphaFoldDB" id="A0A9W7MBK1"/>
<evidence type="ECO:0000313" key="2">
    <source>
        <dbReference type="EMBL" id="GMI94626.1"/>
    </source>
</evidence>
<sequence length="174" mass="18569">MVGVNDNLTMAENVVPAHSPTLGEVEKTNNESDEKNRISNSGHLVDIRVDFKEDATSASCQSTGPGAPCLDKRTCLFVIRPKYVKNALALSPFREVSLGASVPGSGAMPLPHSLPAPSTADIDRASDEASATVNLSNTLGVEFEASREEVFAQFKEITRRAQMTQRQVGTAAPL</sequence>
<feature type="compositionally biased region" description="Basic and acidic residues" evidence="1">
    <location>
        <begin position="24"/>
        <end position="37"/>
    </location>
</feature>
<comment type="caution">
    <text evidence="2">The sequence shown here is derived from an EMBL/GenBank/DDBJ whole genome shotgun (WGS) entry which is preliminary data.</text>
</comment>
<reference evidence="2" key="1">
    <citation type="submission" date="2023-05" db="EMBL/GenBank/DDBJ databases">
        <title>Genome and transcriptome analyses reveal genes involved in the formation of fine ridges on petal epidermal cells in Hibiscus trionum.</title>
        <authorList>
            <person name="Koshimizu S."/>
            <person name="Masuda S."/>
            <person name="Ishii T."/>
            <person name="Shirasu K."/>
            <person name="Hoshino A."/>
            <person name="Arita M."/>
        </authorList>
    </citation>
    <scope>NUCLEOTIDE SEQUENCE</scope>
    <source>
        <strain evidence="2">Hamamatsu line</strain>
    </source>
</reference>